<gene>
    <name evidence="2" type="ORF">CU097_006036</name>
</gene>
<feature type="chain" id="PRO_5016735833" evidence="1">
    <location>
        <begin position="17"/>
        <end position="249"/>
    </location>
</feature>
<name>A0A367K3E6_RHIAZ</name>
<keyword evidence="3" id="KW-1185">Reference proteome</keyword>
<organism evidence="2 3">
    <name type="scientific">Rhizopus azygosporus</name>
    <name type="common">Rhizopus microsporus var. azygosporus</name>
    <dbReference type="NCBI Taxonomy" id="86630"/>
    <lineage>
        <taxon>Eukaryota</taxon>
        <taxon>Fungi</taxon>
        <taxon>Fungi incertae sedis</taxon>
        <taxon>Mucoromycota</taxon>
        <taxon>Mucoromycotina</taxon>
        <taxon>Mucoromycetes</taxon>
        <taxon>Mucorales</taxon>
        <taxon>Mucorineae</taxon>
        <taxon>Rhizopodaceae</taxon>
        <taxon>Rhizopus</taxon>
    </lineage>
</organism>
<evidence type="ECO:0000313" key="3">
    <source>
        <dbReference type="Proteomes" id="UP000252139"/>
    </source>
</evidence>
<dbReference type="AlphaFoldDB" id="A0A367K3E6"/>
<keyword evidence="1" id="KW-0732">Signal</keyword>
<sequence length="249" mass="27478">MLLLVLFFFCFQGLLALSTFNVTLPEPNAPYVAGQMLPISYTLPDDPNLSRTLHLSILFTTNDPSLNHTELVITSNADTSQSFTFRRVYNTTVYYEHQLSYSIPNNTHPGQYSIVFVDSITGAKESVPITVRPYASPAPPARPSGKPFFVISEAPAYAVKLGNLNCLKKATSIDRQQPRKEEFLNENVHDADSRIQLESASSSDSKLPDCNLSTVSSVKTTKFSGNFVNGGGPISVTYHENVMNLQLCF</sequence>
<evidence type="ECO:0000313" key="2">
    <source>
        <dbReference type="EMBL" id="RCH96401.1"/>
    </source>
</evidence>
<dbReference type="EMBL" id="PJQL01000372">
    <property type="protein sequence ID" value="RCH96401.1"/>
    <property type="molecule type" value="Genomic_DNA"/>
</dbReference>
<evidence type="ECO:0000256" key="1">
    <source>
        <dbReference type="SAM" id="SignalP"/>
    </source>
</evidence>
<protein>
    <submittedName>
        <fullName evidence="2">Uncharacterized protein</fullName>
    </submittedName>
</protein>
<comment type="caution">
    <text evidence="2">The sequence shown here is derived from an EMBL/GenBank/DDBJ whole genome shotgun (WGS) entry which is preliminary data.</text>
</comment>
<dbReference type="Proteomes" id="UP000252139">
    <property type="component" value="Unassembled WGS sequence"/>
</dbReference>
<accession>A0A367K3E6</accession>
<proteinExistence type="predicted"/>
<reference evidence="2 3" key="1">
    <citation type="journal article" date="2018" name="G3 (Bethesda)">
        <title>Phylogenetic and Phylogenomic Definition of Rhizopus Species.</title>
        <authorList>
            <person name="Gryganskyi A.P."/>
            <person name="Golan J."/>
            <person name="Dolatabadi S."/>
            <person name="Mondo S."/>
            <person name="Robb S."/>
            <person name="Idnurm A."/>
            <person name="Muszewska A."/>
            <person name="Steczkiewicz K."/>
            <person name="Masonjones S."/>
            <person name="Liao H.L."/>
            <person name="Gajdeczka M.T."/>
            <person name="Anike F."/>
            <person name="Vuek A."/>
            <person name="Anishchenko I.M."/>
            <person name="Voigt K."/>
            <person name="de Hoog G.S."/>
            <person name="Smith M.E."/>
            <person name="Heitman J."/>
            <person name="Vilgalys R."/>
            <person name="Stajich J.E."/>
        </authorList>
    </citation>
    <scope>NUCLEOTIDE SEQUENCE [LARGE SCALE GENOMIC DNA]</scope>
    <source>
        <strain evidence="2 3">CBS 357.93</strain>
    </source>
</reference>
<dbReference type="OrthoDB" id="2219121at2759"/>
<feature type="signal peptide" evidence="1">
    <location>
        <begin position="1"/>
        <end position="16"/>
    </location>
</feature>